<dbReference type="CDD" id="cd04480">
    <property type="entry name" value="RPA1_DBD_A_like"/>
    <property type="match status" value="1"/>
</dbReference>
<feature type="domain" description="Replication protein A 70 kDa DNA-binding subunit B/D first OB fold" evidence="1">
    <location>
        <begin position="6"/>
        <end position="108"/>
    </location>
</feature>
<protein>
    <recommendedName>
        <fullName evidence="1">Replication protein A 70 kDa DNA-binding subunit B/D first OB fold domain-containing protein</fullName>
    </recommendedName>
</protein>
<dbReference type="AlphaFoldDB" id="A0A445EQ80"/>
<keyword evidence="3" id="KW-1185">Reference proteome</keyword>
<accession>A0A445EQ80</accession>
<dbReference type="Gene3D" id="2.40.50.140">
    <property type="entry name" value="Nucleic acid-binding proteins"/>
    <property type="match status" value="2"/>
</dbReference>
<proteinExistence type="predicted"/>
<dbReference type="PANTHER" id="PTHR47165">
    <property type="entry name" value="OS03G0429900 PROTEIN"/>
    <property type="match status" value="1"/>
</dbReference>
<evidence type="ECO:0000313" key="2">
    <source>
        <dbReference type="EMBL" id="RYR77541.1"/>
    </source>
</evidence>
<gene>
    <name evidence="2" type="ORF">Ahy_A01g002047</name>
</gene>
<organism evidence="2 3">
    <name type="scientific">Arachis hypogaea</name>
    <name type="common">Peanut</name>
    <dbReference type="NCBI Taxonomy" id="3818"/>
    <lineage>
        <taxon>Eukaryota</taxon>
        <taxon>Viridiplantae</taxon>
        <taxon>Streptophyta</taxon>
        <taxon>Embryophyta</taxon>
        <taxon>Tracheophyta</taxon>
        <taxon>Spermatophyta</taxon>
        <taxon>Magnoliopsida</taxon>
        <taxon>eudicotyledons</taxon>
        <taxon>Gunneridae</taxon>
        <taxon>Pentapetalae</taxon>
        <taxon>rosids</taxon>
        <taxon>fabids</taxon>
        <taxon>Fabales</taxon>
        <taxon>Fabaceae</taxon>
        <taxon>Papilionoideae</taxon>
        <taxon>50 kb inversion clade</taxon>
        <taxon>dalbergioids sensu lato</taxon>
        <taxon>Dalbergieae</taxon>
        <taxon>Pterocarpus clade</taxon>
        <taxon>Arachis</taxon>
    </lineage>
</organism>
<sequence length="316" mass="36194">MSLTIDPLQKISPWKEAWSIEAKILTIWEDASIVNENMQKLLHVVLMDKQHEKVQATVEDDLITTFIHQLKEGHVFIISDFKVIPNGGLVRVTRHRFCILFKCSTFVVAAASRVIPNPGLSLTFMDEILQKRTDYEYLIGKRMLSVMERYSKLSSLKKKISCNLVGDCSALIDINSLKKYQRPPVLILQSFKIKVNGDKVSLQNVINVSRVSIKPDMQETVDFLNEYRIASHHFSRLRSNEIGDLVSIINDKSFDWKLIRTIANFKGNNEDGQFVVVGKIKEIVEDPEWWVFSCVCGHPIVGDDNVFHCQLCSREV</sequence>
<comment type="caution">
    <text evidence="2">The sequence shown here is derived from an EMBL/GenBank/DDBJ whole genome shotgun (WGS) entry which is preliminary data.</text>
</comment>
<dbReference type="SUPFAM" id="SSF50249">
    <property type="entry name" value="Nucleic acid-binding proteins"/>
    <property type="match status" value="1"/>
</dbReference>
<dbReference type="PANTHER" id="PTHR47165:SF4">
    <property type="entry name" value="OS03G0429900 PROTEIN"/>
    <property type="match status" value="1"/>
</dbReference>
<name>A0A445EQ80_ARAHY</name>
<dbReference type="Proteomes" id="UP000289738">
    <property type="component" value="Chromosome A01"/>
</dbReference>
<reference evidence="2 3" key="1">
    <citation type="submission" date="2019-01" db="EMBL/GenBank/DDBJ databases">
        <title>Sequencing of cultivated peanut Arachis hypogaea provides insights into genome evolution and oil improvement.</title>
        <authorList>
            <person name="Chen X."/>
        </authorList>
    </citation>
    <scope>NUCLEOTIDE SEQUENCE [LARGE SCALE GENOMIC DNA]</scope>
    <source>
        <strain evidence="3">cv. Fuhuasheng</strain>
        <tissue evidence="2">Leaves</tissue>
    </source>
</reference>
<dbReference type="Pfam" id="PF02721">
    <property type="entry name" value="DUF223"/>
    <property type="match status" value="1"/>
</dbReference>
<evidence type="ECO:0000259" key="1">
    <source>
        <dbReference type="Pfam" id="PF02721"/>
    </source>
</evidence>
<dbReference type="InterPro" id="IPR003871">
    <property type="entry name" value="RFA1B/D_OB_1st"/>
</dbReference>
<evidence type="ECO:0000313" key="3">
    <source>
        <dbReference type="Proteomes" id="UP000289738"/>
    </source>
</evidence>
<dbReference type="EMBL" id="SDMP01000001">
    <property type="protein sequence ID" value="RYR77541.1"/>
    <property type="molecule type" value="Genomic_DNA"/>
</dbReference>
<dbReference type="InterPro" id="IPR012340">
    <property type="entry name" value="NA-bd_OB-fold"/>
</dbReference>